<dbReference type="AlphaFoldDB" id="A0A238LA87"/>
<proteinExistence type="predicted"/>
<name>A0A238LA87_9RHOB</name>
<organism evidence="1 2">
    <name type="scientific">Flavimaricola marinus</name>
    <dbReference type="NCBI Taxonomy" id="1819565"/>
    <lineage>
        <taxon>Bacteria</taxon>
        <taxon>Pseudomonadati</taxon>
        <taxon>Pseudomonadota</taxon>
        <taxon>Alphaproteobacteria</taxon>
        <taxon>Rhodobacterales</taxon>
        <taxon>Paracoccaceae</taxon>
        <taxon>Flavimaricola</taxon>
    </lineage>
</organism>
<evidence type="ECO:0000313" key="1">
    <source>
        <dbReference type="EMBL" id="SMY06637.1"/>
    </source>
</evidence>
<dbReference type="Pfam" id="PF12525">
    <property type="entry name" value="DUF3726"/>
    <property type="match status" value="1"/>
</dbReference>
<sequence length="159" mass="16342">MMRSLNEISCLVAKAARGAGLAVGVAEDLAEALPGCCADQEVSEALAVLADHLAGPDRLASVIAALDVVEAGGEPVVLEFPLDPVIAALIRQRGTIVWRAVPSGLSLAVEDCPPLPRPKPQNVLAEVWGPLERFAAQTYVPATEASRIAGAGAGLSDND</sequence>
<dbReference type="EMBL" id="FXZK01000001">
    <property type="protein sequence ID" value="SMY06637.1"/>
    <property type="molecule type" value="Genomic_DNA"/>
</dbReference>
<accession>A0A238LA87</accession>
<gene>
    <name evidence="1" type="ORF">LOM8899_00764</name>
</gene>
<dbReference type="InterPro" id="IPR022201">
    <property type="entry name" value="DUF3726"/>
</dbReference>
<protein>
    <submittedName>
        <fullName evidence="1">Uncharacterized protein</fullName>
    </submittedName>
</protein>
<dbReference type="Proteomes" id="UP000201613">
    <property type="component" value="Unassembled WGS sequence"/>
</dbReference>
<reference evidence="1 2" key="1">
    <citation type="submission" date="2017-05" db="EMBL/GenBank/DDBJ databases">
        <authorList>
            <person name="Song R."/>
            <person name="Chenine A.L."/>
            <person name="Ruprecht R.M."/>
        </authorList>
    </citation>
    <scope>NUCLEOTIDE SEQUENCE [LARGE SCALE GENOMIC DNA]</scope>
    <source>
        <strain evidence="1 2">CECT 8899</strain>
    </source>
</reference>
<keyword evidence="2" id="KW-1185">Reference proteome</keyword>
<evidence type="ECO:0000313" key="2">
    <source>
        <dbReference type="Proteomes" id="UP000201613"/>
    </source>
</evidence>